<evidence type="ECO:0000313" key="2">
    <source>
        <dbReference type="EMBL" id="GMH75502.1"/>
    </source>
</evidence>
<dbReference type="Gene3D" id="3.40.30.10">
    <property type="entry name" value="Glutaredoxin"/>
    <property type="match status" value="1"/>
</dbReference>
<dbReference type="InterPro" id="IPR013766">
    <property type="entry name" value="Thioredoxin_domain"/>
</dbReference>
<name>A0A9W7AU19_9STRA</name>
<protein>
    <recommendedName>
        <fullName evidence="1">Thioredoxin domain-containing protein</fullName>
    </recommendedName>
</protein>
<reference evidence="3" key="1">
    <citation type="journal article" date="2023" name="Commun. Biol.">
        <title>Genome analysis of Parmales, the sister group of diatoms, reveals the evolutionary specialization of diatoms from phago-mixotrophs to photoautotrophs.</title>
        <authorList>
            <person name="Ban H."/>
            <person name="Sato S."/>
            <person name="Yoshikawa S."/>
            <person name="Yamada K."/>
            <person name="Nakamura Y."/>
            <person name="Ichinomiya M."/>
            <person name="Sato N."/>
            <person name="Blanc-Mathieu R."/>
            <person name="Endo H."/>
            <person name="Kuwata A."/>
            <person name="Ogata H."/>
        </authorList>
    </citation>
    <scope>NUCLEOTIDE SEQUENCE [LARGE SCALE GENOMIC DNA]</scope>
    <source>
        <strain evidence="3">NIES 3700</strain>
    </source>
</reference>
<feature type="domain" description="Thioredoxin" evidence="1">
    <location>
        <begin position="4"/>
        <end position="149"/>
    </location>
</feature>
<dbReference type="AlphaFoldDB" id="A0A9W7AU19"/>
<dbReference type="GO" id="GO:0031397">
    <property type="term" value="P:negative regulation of protein ubiquitination"/>
    <property type="evidence" value="ECO:0007669"/>
    <property type="project" value="TreeGrafter"/>
</dbReference>
<sequence>MSSTLLPSSIPLLSTTSNVPTALPADIPTLLLFSSSWCPDCKPFMAALSVMYEDLNEDDKQFEVVYVSSDRTKDECAEYVKKMPGWLYVPFDQIEHRTFLKTALKSCAGSEQGPLGITERKFGIPNLVVLKGNEVVKECANADVEGFRGDMPADWGA</sequence>
<dbReference type="Proteomes" id="UP001165122">
    <property type="component" value="Unassembled WGS sequence"/>
</dbReference>
<dbReference type="PANTHER" id="PTHR46472:SF1">
    <property type="entry name" value="NUCLEOREDOXIN"/>
    <property type="match status" value="1"/>
</dbReference>
<dbReference type="EMBL" id="BRXW01000727">
    <property type="protein sequence ID" value="GMH75502.1"/>
    <property type="molecule type" value="Genomic_DNA"/>
</dbReference>
<gene>
    <name evidence="2" type="ORF">TrLO_g8990</name>
</gene>
<dbReference type="PROSITE" id="PS51352">
    <property type="entry name" value="THIOREDOXIN_2"/>
    <property type="match status" value="1"/>
</dbReference>
<evidence type="ECO:0000313" key="3">
    <source>
        <dbReference type="Proteomes" id="UP001165122"/>
    </source>
</evidence>
<dbReference type="SUPFAM" id="SSF52833">
    <property type="entry name" value="Thioredoxin-like"/>
    <property type="match status" value="1"/>
</dbReference>
<dbReference type="Pfam" id="PF13905">
    <property type="entry name" value="Thioredoxin_8"/>
    <property type="match status" value="1"/>
</dbReference>
<dbReference type="InterPro" id="IPR012336">
    <property type="entry name" value="Thioredoxin-like_fold"/>
</dbReference>
<comment type="caution">
    <text evidence="2">The sequence shown here is derived from an EMBL/GenBank/DDBJ whole genome shotgun (WGS) entry which is preliminary data.</text>
</comment>
<dbReference type="OrthoDB" id="189920at2759"/>
<dbReference type="PANTHER" id="PTHR46472">
    <property type="entry name" value="NUCLEOREDOXIN"/>
    <property type="match status" value="1"/>
</dbReference>
<dbReference type="GO" id="GO:0004791">
    <property type="term" value="F:thioredoxin-disulfide reductase (NADPH) activity"/>
    <property type="evidence" value="ECO:0007669"/>
    <property type="project" value="TreeGrafter"/>
</dbReference>
<accession>A0A9W7AU19</accession>
<dbReference type="GO" id="GO:0030178">
    <property type="term" value="P:negative regulation of Wnt signaling pathway"/>
    <property type="evidence" value="ECO:0007669"/>
    <property type="project" value="TreeGrafter"/>
</dbReference>
<dbReference type="InterPro" id="IPR036249">
    <property type="entry name" value="Thioredoxin-like_sf"/>
</dbReference>
<organism evidence="2 3">
    <name type="scientific">Triparma laevis f. longispina</name>
    <dbReference type="NCBI Taxonomy" id="1714387"/>
    <lineage>
        <taxon>Eukaryota</taxon>
        <taxon>Sar</taxon>
        <taxon>Stramenopiles</taxon>
        <taxon>Ochrophyta</taxon>
        <taxon>Bolidophyceae</taxon>
        <taxon>Parmales</taxon>
        <taxon>Triparmaceae</taxon>
        <taxon>Triparma</taxon>
    </lineage>
</organism>
<dbReference type="GO" id="GO:0005634">
    <property type="term" value="C:nucleus"/>
    <property type="evidence" value="ECO:0007669"/>
    <property type="project" value="TreeGrafter"/>
</dbReference>
<evidence type="ECO:0000259" key="1">
    <source>
        <dbReference type="PROSITE" id="PS51352"/>
    </source>
</evidence>
<keyword evidence="3" id="KW-1185">Reference proteome</keyword>
<proteinExistence type="predicted"/>